<evidence type="ECO:0000256" key="3">
    <source>
        <dbReference type="ARBA" id="ARBA00022679"/>
    </source>
</evidence>
<sequence>MRGEGLLFIASLVCAWTIPASHARQWGSPLRQETTEKQLRPLERRIDESICESLLRPHIQKVALMFLVRGDMYHEDVWTAWIGDLADLVPPSLFCDEILAQCYRDMPQRQAIPKSVYDQQVYFSIVVHTKQNYPGYNEGSIDNRIVQERVETAWGNHSLVTATRILMAAALEDPYNQQFQLVCEATIPVRAPLVTHDQLLAQNMSRIGYPGKMWGEVEGSSDRWPLAMHEKWPELRHHTKHHSQWVTLIREHIHIILNDTFLNDLFSRHCYVPAQRLKFWCINDEQYIGTLLSWKLGDHVIYEYIDDLAMAPVARRGGVPAEMLNADLLMQIRGSKADTSNLEHIHSHWGECHAVDKPSIYHVDTSDAERVALATDECARDPTLRQPLPYGEIPRFQYCAFFARKFQAATAPGVKTLLQGLYII</sequence>
<evidence type="ECO:0000256" key="5">
    <source>
        <dbReference type="ARBA" id="ARBA00023180"/>
    </source>
</evidence>
<evidence type="ECO:0000256" key="6">
    <source>
        <dbReference type="SAM" id="SignalP"/>
    </source>
</evidence>
<organism evidence="7 8">
    <name type="scientific">Coccomyxa subellipsoidea</name>
    <dbReference type="NCBI Taxonomy" id="248742"/>
    <lineage>
        <taxon>Eukaryota</taxon>
        <taxon>Viridiplantae</taxon>
        <taxon>Chlorophyta</taxon>
        <taxon>core chlorophytes</taxon>
        <taxon>Trebouxiophyceae</taxon>
        <taxon>Trebouxiophyceae incertae sedis</taxon>
        <taxon>Coccomyxaceae</taxon>
        <taxon>Coccomyxa</taxon>
    </lineage>
</organism>
<dbReference type="InterPro" id="IPR003406">
    <property type="entry name" value="Glyco_trans_14"/>
</dbReference>
<proteinExistence type="predicted"/>
<evidence type="ECO:0000313" key="7">
    <source>
        <dbReference type="EMBL" id="KAK9917995.1"/>
    </source>
</evidence>
<keyword evidence="6" id="KW-0732">Signal</keyword>
<evidence type="ECO:0000256" key="2">
    <source>
        <dbReference type="ARBA" id="ARBA00022676"/>
    </source>
</evidence>
<feature type="signal peptide" evidence="6">
    <location>
        <begin position="1"/>
        <end position="23"/>
    </location>
</feature>
<keyword evidence="3" id="KW-0808">Transferase</keyword>
<evidence type="ECO:0000256" key="4">
    <source>
        <dbReference type="ARBA" id="ARBA00023136"/>
    </source>
</evidence>
<gene>
    <name evidence="7" type="ORF">WJX75_000371</name>
</gene>
<keyword evidence="8" id="KW-1185">Reference proteome</keyword>
<dbReference type="Pfam" id="PF02485">
    <property type="entry name" value="Branch"/>
    <property type="match status" value="1"/>
</dbReference>
<comment type="caution">
    <text evidence="7">The sequence shown here is derived from an EMBL/GenBank/DDBJ whole genome shotgun (WGS) entry which is preliminary data.</text>
</comment>
<dbReference type="Proteomes" id="UP001491310">
    <property type="component" value="Unassembled WGS sequence"/>
</dbReference>
<protein>
    <recommendedName>
        <fullName evidence="9">Glycosyl transferase CAP10 domain-containing protein</fullName>
    </recommendedName>
</protein>
<evidence type="ECO:0000256" key="1">
    <source>
        <dbReference type="ARBA" id="ARBA00004606"/>
    </source>
</evidence>
<keyword evidence="4" id="KW-0472">Membrane</keyword>
<comment type="subcellular location">
    <subcellularLocation>
        <location evidence="1">Membrane</location>
        <topology evidence="1">Single-pass type II membrane protein</topology>
    </subcellularLocation>
</comment>
<accession>A0ABR2Z2W5</accession>
<keyword evidence="2" id="KW-0328">Glycosyltransferase</keyword>
<dbReference type="PANTHER" id="PTHR31042">
    <property type="entry name" value="CORE-2/I-BRANCHING BETA-1,6-N-ACETYLGLUCOSAMINYLTRANSFERASE FAMILY PROTEIN-RELATED"/>
    <property type="match status" value="1"/>
</dbReference>
<keyword evidence="5" id="KW-0325">Glycoprotein</keyword>
<reference evidence="7 8" key="1">
    <citation type="journal article" date="2024" name="Nat. Commun.">
        <title>Phylogenomics reveals the evolutionary origins of lichenization in chlorophyte algae.</title>
        <authorList>
            <person name="Puginier C."/>
            <person name="Libourel C."/>
            <person name="Otte J."/>
            <person name="Skaloud P."/>
            <person name="Haon M."/>
            <person name="Grisel S."/>
            <person name="Petersen M."/>
            <person name="Berrin J.G."/>
            <person name="Delaux P.M."/>
            <person name="Dal Grande F."/>
            <person name="Keller J."/>
        </authorList>
    </citation>
    <scope>NUCLEOTIDE SEQUENCE [LARGE SCALE GENOMIC DNA]</scope>
    <source>
        <strain evidence="7 8">SAG 216-7</strain>
    </source>
</reference>
<dbReference type="EMBL" id="JALJOT010000001">
    <property type="protein sequence ID" value="KAK9917995.1"/>
    <property type="molecule type" value="Genomic_DNA"/>
</dbReference>
<dbReference type="InterPro" id="IPR044174">
    <property type="entry name" value="BC10-like"/>
</dbReference>
<name>A0ABR2Z2W5_9CHLO</name>
<dbReference type="PANTHER" id="PTHR31042:SF2">
    <property type="entry name" value="GLYCOSYLTRANSFERASE BC10"/>
    <property type="match status" value="1"/>
</dbReference>
<evidence type="ECO:0008006" key="9">
    <source>
        <dbReference type="Google" id="ProtNLM"/>
    </source>
</evidence>
<feature type="chain" id="PRO_5046342245" description="Glycosyl transferase CAP10 domain-containing protein" evidence="6">
    <location>
        <begin position="24"/>
        <end position="424"/>
    </location>
</feature>
<evidence type="ECO:0000313" key="8">
    <source>
        <dbReference type="Proteomes" id="UP001491310"/>
    </source>
</evidence>